<feature type="region of interest" description="Disordered" evidence="1">
    <location>
        <begin position="1"/>
        <end position="44"/>
    </location>
</feature>
<evidence type="ECO:0000256" key="1">
    <source>
        <dbReference type="SAM" id="MobiDB-lite"/>
    </source>
</evidence>
<protein>
    <submittedName>
        <fullName evidence="2">Uncharacterized protein</fullName>
    </submittedName>
</protein>
<gene>
    <name evidence="2" type="ORF">N7G274_003674</name>
</gene>
<accession>A0ABR4AE72</accession>
<organism evidence="2 3">
    <name type="scientific">Stereocaulon virgatum</name>
    <dbReference type="NCBI Taxonomy" id="373712"/>
    <lineage>
        <taxon>Eukaryota</taxon>
        <taxon>Fungi</taxon>
        <taxon>Dikarya</taxon>
        <taxon>Ascomycota</taxon>
        <taxon>Pezizomycotina</taxon>
        <taxon>Lecanoromycetes</taxon>
        <taxon>OSLEUM clade</taxon>
        <taxon>Lecanoromycetidae</taxon>
        <taxon>Lecanorales</taxon>
        <taxon>Lecanorineae</taxon>
        <taxon>Stereocaulaceae</taxon>
        <taxon>Stereocaulon</taxon>
    </lineage>
</organism>
<feature type="region of interest" description="Disordered" evidence="1">
    <location>
        <begin position="168"/>
        <end position="215"/>
    </location>
</feature>
<keyword evidence="3" id="KW-1185">Reference proteome</keyword>
<comment type="caution">
    <text evidence="2">The sequence shown here is derived from an EMBL/GenBank/DDBJ whole genome shotgun (WGS) entry which is preliminary data.</text>
</comment>
<name>A0ABR4AE72_9LECA</name>
<proteinExistence type="predicted"/>
<sequence>MYHTCMPERRQASNGYRERRMSTQRAPGERYQHDYITQGKFPSQVSGYGTKTSGAAIGRAFNGGTGTYAERGGRAAAVSRNGDAWSKSIAYGGHDSTSSSSSPNQVSTRSIHTYTSGNARAGVIKGGTFAQAGPGGYAEAAYVDGSRYSVSVAHGGRKTPWWKKDQKSVEYEHSIPEISQSGRSGGQKQRIEHYYPESDDEGEEGTNSDDEWFCY</sequence>
<evidence type="ECO:0000313" key="3">
    <source>
        <dbReference type="Proteomes" id="UP001590950"/>
    </source>
</evidence>
<dbReference type="EMBL" id="JBEFKJ010000011">
    <property type="protein sequence ID" value="KAL2043368.1"/>
    <property type="molecule type" value="Genomic_DNA"/>
</dbReference>
<dbReference type="Proteomes" id="UP001590950">
    <property type="component" value="Unassembled WGS sequence"/>
</dbReference>
<reference evidence="2 3" key="1">
    <citation type="submission" date="2024-09" db="EMBL/GenBank/DDBJ databases">
        <title>Rethinking Asexuality: The Enigmatic Case of Functional Sexual Genes in Lepraria (Stereocaulaceae).</title>
        <authorList>
            <person name="Doellman M."/>
            <person name="Sun Y."/>
            <person name="Barcenas-Pena A."/>
            <person name="Lumbsch H.T."/>
            <person name="Grewe F."/>
        </authorList>
    </citation>
    <scope>NUCLEOTIDE SEQUENCE [LARGE SCALE GENOMIC DNA]</scope>
    <source>
        <strain evidence="2 3">Mercado 3170</strain>
    </source>
</reference>
<feature type="compositionally biased region" description="Acidic residues" evidence="1">
    <location>
        <begin position="197"/>
        <end position="215"/>
    </location>
</feature>
<evidence type="ECO:0000313" key="2">
    <source>
        <dbReference type="EMBL" id="KAL2043368.1"/>
    </source>
</evidence>
<feature type="compositionally biased region" description="Basic and acidic residues" evidence="1">
    <location>
        <begin position="1"/>
        <end position="33"/>
    </location>
</feature>